<evidence type="ECO:0000313" key="1">
    <source>
        <dbReference type="EMBL" id="RDX76513.1"/>
    </source>
</evidence>
<dbReference type="Pfam" id="PF02992">
    <property type="entry name" value="Transposase_21"/>
    <property type="match status" value="1"/>
</dbReference>
<organism evidence="1 2">
    <name type="scientific">Mucuna pruriens</name>
    <name type="common">Velvet bean</name>
    <name type="synonym">Dolichos pruriens</name>
    <dbReference type="NCBI Taxonomy" id="157652"/>
    <lineage>
        <taxon>Eukaryota</taxon>
        <taxon>Viridiplantae</taxon>
        <taxon>Streptophyta</taxon>
        <taxon>Embryophyta</taxon>
        <taxon>Tracheophyta</taxon>
        <taxon>Spermatophyta</taxon>
        <taxon>Magnoliopsida</taxon>
        <taxon>eudicotyledons</taxon>
        <taxon>Gunneridae</taxon>
        <taxon>Pentapetalae</taxon>
        <taxon>rosids</taxon>
        <taxon>fabids</taxon>
        <taxon>Fabales</taxon>
        <taxon>Fabaceae</taxon>
        <taxon>Papilionoideae</taxon>
        <taxon>50 kb inversion clade</taxon>
        <taxon>NPAAA clade</taxon>
        <taxon>indigoferoid/millettioid clade</taxon>
        <taxon>Phaseoleae</taxon>
        <taxon>Mucuna</taxon>
    </lineage>
</organism>
<accession>A0A371FEH8</accession>
<gene>
    <name evidence="1" type="ORF">CR513_43488</name>
</gene>
<sequence length="328" mass="37249">FKRLFANSNDAKNLTWHVDESKCGGQLRHATDSMQWEKIDRLFSDFNSELRNLTIGLATNGMKPYGNLSSMHSSWPVLLENDIAPRALTRDEVFEWLKDKNVFFDKAQKKGTIWKKANLLLSTILADIFAPSMSYYVKESRSFCECLKGINVPQGFLSLVMKVDVEERAQDQKSIVQNSGIMVVVVNTGVQTDELGFTLVDLDKVGYKGEPFIMASHAKQDKRKKGKEIQANNLHPYILSYRGYKALHKKLVAEKVKQTESKRVELNPSSVDITYHELWNRSRLKPSSNYTSNSSKEAIEKIDSLVEESTQGTFLPHGCEDTLTIAFK</sequence>
<dbReference type="PANTHER" id="PTHR33018">
    <property type="entry name" value="OS10G0338966 PROTEIN-RELATED"/>
    <property type="match status" value="1"/>
</dbReference>
<feature type="non-terminal residue" evidence="1">
    <location>
        <position position="1"/>
    </location>
</feature>
<dbReference type="EMBL" id="QJKJ01009484">
    <property type="protein sequence ID" value="RDX76513.1"/>
    <property type="molecule type" value="Genomic_DNA"/>
</dbReference>
<name>A0A371FEH8_MUCPR</name>
<dbReference type="PANTHER" id="PTHR33018:SF34">
    <property type="entry name" value="OS02G0472350 PROTEIN"/>
    <property type="match status" value="1"/>
</dbReference>
<dbReference type="InterPro" id="IPR004242">
    <property type="entry name" value="Transposase_21"/>
</dbReference>
<reference evidence="1" key="1">
    <citation type="submission" date="2018-05" db="EMBL/GenBank/DDBJ databases">
        <title>Draft genome of Mucuna pruriens seed.</title>
        <authorList>
            <person name="Nnadi N.E."/>
            <person name="Vos R."/>
            <person name="Hasami M.H."/>
            <person name="Devisetty U.K."/>
            <person name="Aguiy J.C."/>
        </authorList>
    </citation>
    <scope>NUCLEOTIDE SEQUENCE [LARGE SCALE GENOMIC DNA]</scope>
    <source>
        <strain evidence="1">JCA_2017</strain>
    </source>
</reference>
<dbReference type="AlphaFoldDB" id="A0A371FEH8"/>
<evidence type="ECO:0000313" key="2">
    <source>
        <dbReference type="Proteomes" id="UP000257109"/>
    </source>
</evidence>
<feature type="non-terminal residue" evidence="1">
    <location>
        <position position="328"/>
    </location>
</feature>
<proteinExistence type="predicted"/>
<dbReference type="Proteomes" id="UP000257109">
    <property type="component" value="Unassembled WGS sequence"/>
</dbReference>
<keyword evidence="2" id="KW-1185">Reference proteome</keyword>
<dbReference type="OrthoDB" id="1709318at2759"/>
<comment type="caution">
    <text evidence="1">The sequence shown here is derived from an EMBL/GenBank/DDBJ whole genome shotgun (WGS) entry which is preliminary data.</text>
</comment>
<protein>
    <submittedName>
        <fullName evidence="1">Uncharacterized protein</fullName>
    </submittedName>
</protein>